<dbReference type="RefSeq" id="XP_007764883.1">
    <property type="nucleotide sequence ID" value="XM_007766693.1"/>
</dbReference>
<dbReference type="OrthoDB" id="16464at2759"/>
<accession>A0A5M3N1W3</accession>
<protein>
    <recommendedName>
        <fullName evidence="3">NAD(P)-binding protein</fullName>
    </recommendedName>
</protein>
<keyword evidence="2" id="KW-1185">Reference proteome</keyword>
<evidence type="ECO:0000313" key="1">
    <source>
        <dbReference type="EMBL" id="EIW85380.1"/>
    </source>
</evidence>
<proteinExistence type="predicted"/>
<dbReference type="InterPro" id="IPR036291">
    <property type="entry name" value="NAD(P)-bd_dom_sf"/>
</dbReference>
<dbReference type="AlphaFoldDB" id="A0A5M3N1W3"/>
<organism evidence="1 2">
    <name type="scientific">Coniophora puteana (strain RWD-64-598)</name>
    <name type="common">Brown rot fungus</name>
    <dbReference type="NCBI Taxonomy" id="741705"/>
    <lineage>
        <taxon>Eukaryota</taxon>
        <taxon>Fungi</taxon>
        <taxon>Dikarya</taxon>
        <taxon>Basidiomycota</taxon>
        <taxon>Agaricomycotina</taxon>
        <taxon>Agaricomycetes</taxon>
        <taxon>Agaricomycetidae</taxon>
        <taxon>Boletales</taxon>
        <taxon>Coniophorineae</taxon>
        <taxon>Coniophoraceae</taxon>
        <taxon>Coniophora</taxon>
    </lineage>
</organism>
<dbReference type="PANTHER" id="PTHR43245">
    <property type="entry name" value="BIFUNCTIONAL POLYMYXIN RESISTANCE PROTEIN ARNA"/>
    <property type="match status" value="1"/>
</dbReference>
<reference evidence="2" key="1">
    <citation type="journal article" date="2012" name="Science">
        <title>The Paleozoic origin of enzymatic lignin decomposition reconstructed from 31 fungal genomes.</title>
        <authorList>
            <person name="Floudas D."/>
            <person name="Binder M."/>
            <person name="Riley R."/>
            <person name="Barry K."/>
            <person name="Blanchette R.A."/>
            <person name="Henrissat B."/>
            <person name="Martinez A.T."/>
            <person name="Otillar R."/>
            <person name="Spatafora J.W."/>
            <person name="Yadav J.S."/>
            <person name="Aerts A."/>
            <person name="Benoit I."/>
            <person name="Boyd A."/>
            <person name="Carlson A."/>
            <person name="Copeland A."/>
            <person name="Coutinho P.M."/>
            <person name="de Vries R.P."/>
            <person name="Ferreira P."/>
            <person name="Findley K."/>
            <person name="Foster B."/>
            <person name="Gaskell J."/>
            <person name="Glotzer D."/>
            <person name="Gorecki P."/>
            <person name="Heitman J."/>
            <person name="Hesse C."/>
            <person name="Hori C."/>
            <person name="Igarashi K."/>
            <person name="Jurgens J.A."/>
            <person name="Kallen N."/>
            <person name="Kersten P."/>
            <person name="Kohler A."/>
            <person name="Kuees U."/>
            <person name="Kumar T.K.A."/>
            <person name="Kuo A."/>
            <person name="LaButti K."/>
            <person name="Larrondo L.F."/>
            <person name="Lindquist E."/>
            <person name="Ling A."/>
            <person name="Lombard V."/>
            <person name="Lucas S."/>
            <person name="Lundell T."/>
            <person name="Martin R."/>
            <person name="McLaughlin D.J."/>
            <person name="Morgenstern I."/>
            <person name="Morin E."/>
            <person name="Murat C."/>
            <person name="Nagy L.G."/>
            <person name="Nolan M."/>
            <person name="Ohm R.A."/>
            <person name="Patyshakuliyeva A."/>
            <person name="Rokas A."/>
            <person name="Ruiz-Duenas F.J."/>
            <person name="Sabat G."/>
            <person name="Salamov A."/>
            <person name="Samejima M."/>
            <person name="Schmutz J."/>
            <person name="Slot J.C."/>
            <person name="St John F."/>
            <person name="Stenlid J."/>
            <person name="Sun H."/>
            <person name="Sun S."/>
            <person name="Syed K."/>
            <person name="Tsang A."/>
            <person name="Wiebenga A."/>
            <person name="Young D."/>
            <person name="Pisabarro A."/>
            <person name="Eastwood D.C."/>
            <person name="Martin F."/>
            <person name="Cullen D."/>
            <person name="Grigoriev I.V."/>
            <person name="Hibbett D.S."/>
        </authorList>
    </citation>
    <scope>NUCLEOTIDE SEQUENCE [LARGE SCALE GENOMIC DNA]</scope>
    <source>
        <strain evidence="2">RWD-64-598 SS2</strain>
    </source>
</reference>
<dbReference type="KEGG" id="cput:CONPUDRAFT_98379"/>
<dbReference type="InterPro" id="IPR050177">
    <property type="entry name" value="Lipid_A_modif_metabolic_enz"/>
</dbReference>
<dbReference type="SUPFAM" id="SSF51735">
    <property type="entry name" value="NAD(P)-binding Rossmann-fold domains"/>
    <property type="match status" value="1"/>
</dbReference>
<evidence type="ECO:0008006" key="3">
    <source>
        <dbReference type="Google" id="ProtNLM"/>
    </source>
</evidence>
<gene>
    <name evidence="1" type="ORF">CONPUDRAFT_98379</name>
</gene>
<dbReference type="EMBL" id="JH711574">
    <property type="protein sequence ID" value="EIW85380.1"/>
    <property type="molecule type" value="Genomic_DNA"/>
</dbReference>
<dbReference type="OMA" id="PQTAWLN"/>
<dbReference type="GeneID" id="19211870"/>
<evidence type="ECO:0000313" key="2">
    <source>
        <dbReference type="Proteomes" id="UP000053558"/>
    </source>
</evidence>
<dbReference type="PANTHER" id="PTHR43245:SF11">
    <property type="entry name" value="LD23561P"/>
    <property type="match status" value="1"/>
</dbReference>
<sequence>MADKPSAIIFGGVNTCSRALVALLVPLGGDPLVSHLRIVDKFSVFPPTTYIGAEFAKILNQGGPVEYRQANLTVPAAVAQAFEPPQGVAPYSLVFDLTGEINYDRGEPIFIQTTFTVARHIALEATKRNVAAYVRLQLPVYESPEKGDHSEAEDVKPVTPRDTWWHETTRMLAGMPELNLVILRIGFVYGPYVDYGLMAQVITVASVYGYMSKPMKTLWGPGKDPINTIHVDDVAGGLWACANWIKGVGRKQADIEAGVPVLFHNDKAKVAEVEGTVSPKENPIAPVFNLVDESETTLVSAGNTITSFFGTTFEFYNTLQNTVARFRLDDVVDEINEHHVGTWTQMQQMSQKPITHSPLNGYMDRYALSRHRLAYDASKIKAVVGYKLKRPTFCRENIREMIDKWKEDGVWPILD</sequence>
<dbReference type="Proteomes" id="UP000053558">
    <property type="component" value="Unassembled WGS sequence"/>
</dbReference>
<name>A0A5M3N1W3_CONPW</name>
<dbReference type="Gene3D" id="3.40.50.720">
    <property type="entry name" value="NAD(P)-binding Rossmann-like Domain"/>
    <property type="match status" value="1"/>
</dbReference>
<comment type="caution">
    <text evidence="1">The sequence shown here is derived from an EMBL/GenBank/DDBJ whole genome shotgun (WGS) entry which is preliminary data.</text>
</comment>